<feature type="domain" description="Radical SAM core" evidence="7">
    <location>
        <begin position="18"/>
        <end position="235"/>
    </location>
</feature>
<name>A0A2M7ZVU7_9BACT</name>
<keyword evidence="6" id="KW-0411">Iron-sulfur</keyword>
<reference evidence="9" key="1">
    <citation type="submission" date="2017-09" db="EMBL/GenBank/DDBJ databases">
        <title>Depth-based differentiation of microbial function through sediment-hosted aquifers and enrichment of novel symbionts in the deep terrestrial subsurface.</title>
        <authorList>
            <person name="Probst A.J."/>
            <person name="Ladd B."/>
            <person name="Jarett J.K."/>
            <person name="Geller-Mcgrath D.E."/>
            <person name="Sieber C.M.K."/>
            <person name="Emerson J.B."/>
            <person name="Anantharaman K."/>
            <person name="Thomas B.C."/>
            <person name="Malmstrom R."/>
            <person name="Stieglmeier M."/>
            <person name="Klingl A."/>
            <person name="Woyke T."/>
            <person name="Ryan C.M."/>
            <person name="Banfield J.F."/>
        </authorList>
    </citation>
    <scope>NUCLEOTIDE SEQUENCE [LARGE SCALE GENOMIC DNA]</scope>
</reference>
<evidence type="ECO:0000256" key="4">
    <source>
        <dbReference type="ARBA" id="ARBA00022723"/>
    </source>
</evidence>
<comment type="caution">
    <text evidence="8">The sequence shown here is derived from an EMBL/GenBank/DDBJ whole genome shotgun (WGS) entry which is preliminary data.</text>
</comment>
<dbReference type="SFLD" id="SFLDG01384">
    <property type="entry name" value="thioether_bond_formation_requi"/>
    <property type="match status" value="1"/>
</dbReference>
<comment type="cofactor">
    <cofactor evidence="1">
        <name>[4Fe-4S] cluster</name>
        <dbReference type="ChEBI" id="CHEBI:49883"/>
    </cofactor>
</comment>
<dbReference type="SFLD" id="SFLDG01386">
    <property type="entry name" value="main_SPASM_domain-containing"/>
    <property type="match status" value="1"/>
</dbReference>
<evidence type="ECO:0000256" key="6">
    <source>
        <dbReference type="ARBA" id="ARBA00023014"/>
    </source>
</evidence>
<evidence type="ECO:0000259" key="7">
    <source>
        <dbReference type="PROSITE" id="PS51918"/>
    </source>
</evidence>
<dbReference type="AlphaFoldDB" id="A0A2M7ZVU7"/>
<dbReference type="GO" id="GO:0016491">
    <property type="term" value="F:oxidoreductase activity"/>
    <property type="evidence" value="ECO:0007669"/>
    <property type="project" value="InterPro"/>
</dbReference>
<keyword evidence="3" id="KW-0949">S-adenosyl-L-methionine</keyword>
<keyword evidence="2" id="KW-0004">4Fe-4S</keyword>
<sequence length="367" mass="41398">MDLKTISTRKEIKGFFGEEPIMAATIRVTKACNLRCPHCYVNAGEKLENELSLEEIKSIIDQLAKLKVFSIFFTGGEPFLRKDIVEILKYTNKKGVGIAISTNGSFLNKEVLKKIKNLRFDLFQISLDGPKEIHESIRGKGSWQRTIANIKLARSILDQKVGLGVVIMKNNWNLLDQTIAKGVNCGADRITLMCLILSGRASEKLNPSPKEFLESVNKIFDKYKILQSKAKFSKDTTIPSALIPKKWRGKGLHRTFAPCSFPYYVAINSNGDVAPCDGLFNYPEMIIGNVRKNSLSEIWQKSKLLRDLRKINPSDLKGVCKKCIYRDYCAGGCRASAYINYRDFRMPDPICQTVYEAGLFPKDCLKS</sequence>
<keyword evidence="4" id="KW-0479">Metal-binding</keyword>
<dbReference type="SFLD" id="SFLDG01387">
    <property type="entry name" value="BtrN-like_SPASM_domain_contain"/>
    <property type="match status" value="1"/>
</dbReference>
<dbReference type="GO" id="GO:0046872">
    <property type="term" value="F:metal ion binding"/>
    <property type="evidence" value="ECO:0007669"/>
    <property type="project" value="UniProtKB-KW"/>
</dbReference>
<dbReference type="PIRSF" id="PIRSF037420">
    <property type="entry name" value="PQQ_syn_pqqE"/>
    <property type="match status" value="1"/>
</dbReference>
<dbReference type="InterPro" id="IPR017200">
    <property type="entry name" value="PqqE-like"/>
</dbReference>
<dbReference type="InterPro" id="IPR023885">
    <property type="entry name" value="4Fe4S-binding_SPASM_dom"/>
</dbReference>
<evidence type="ECO:0000256" key="1">
    <source>
        <dbReference type="ARBA" id="ARBA00001966"/>
    </source>
</evidence>
<dbReference type="GO" id="GO:0051539">
    <property type="term" value="F:4 iron, 4 sulfur cluster binding"/>
    <property type="evidence" value="ECO:0007669"/>
    <property type="project" value="UniProtKB-KW"/>
</dbReference>
<accession>A0A2M7ZVU7</accession>
<dbReference type="InterPro" id="IPR034391">
    <property type="entry name" value="AdoMet-like_SPASM_containing"/>
</dbReference>
<dbReference type="PANTHER" id="PTHR11228">
    <property type="entry name" value="RADICAL SAM DOMAIN PROTEIN"/>
    <property type="match status" value="1"/>
</dbReference>
<evidence type="ECO:0000256" key="5">
    <source>
        <dbReference type="ARBA" id="ARBA00023004"/>
    </source>
</evidence>
<dbReference type="PROSITE" id="PS51918">
    <property type="entry name" value="RADICAL_SAM"/>
    <property type="match status" value="1"/>
</dbReference>
<dbReference type="InterPro" id="IPR058240">
    <property type="entry name" value="rSAM_sf"/>
</dbReference>
<evidence type="ECO:0000313" key="9">
    <source>
        <dbReference type="Proteomes" id="UP000229156"/>
    </source>
</evidence>
<dbReference type="InterPro" id="IPR007197">
    <property type="entry name" value="rSAM"/>
</dbReference>
<dbReference type="Gene3D" id="3.20.20.70">
    <property type="entry name" value="Aldolase class I"/>
    <property type="match status" value="1"/>
</dbReference>
<dbReference type="InterPro" id="IPR023867">
    <property type="entry name" value="Sulphatase_maturase_rSAM"/>
</dbReference>
<evidence type="ECO:0000313" key="8">
    <source>
        <dbReference type="EMBL" id="PJB09261.1"/>
    </source>
</evidence>
<dbReference type="PANTHER" id="PTHR11228:SF7">
    <property type="entry name" value="PQQA PEPTIDE CYCLASE"/>
    <property type="match status" value="1"/>
</dbReference>
<dbReference type="SFLD" id="SFLDG01067">
    <property type="entry name" value="SPASM/twitch_domain_containing"/>
    <property type="match status" value="1"/>
</dbReference>
<dbReference type="SFLD" id="SFLDS00029">
    <property type="entry name" value="Radical_SAM"/>
    <property type="match status" value="1"/>
</dbReference>
<dbReference type="CDD" id="cd21123">
    <property type="entry name" value="SPASM_MftC-like"/>
    <property type="match status" value="1"/>
</dbReference>
<keyword evidence="5" id="KW-0408">Iron</keyword>
<dbReference type="SUPFAM" id="SSF102114">
    <property type="entry name" value="Radical SAM enzymes"/>
    <property type="match status" value="1"/>
</dbReference>
<dbReference type="InterPro" id="IPR050377">
    <property type="entry name" value="Radical_SAM_PqqE_MftC-like"/>
</dbReference>
<dbReference type="SMART" id="SM00729">
    <property type="entry name" value="Elp3"/>
    <property type="match status" value="1"/>
</dbReference>
<evidence type="ECO:0000256" key="3">
    <source>
        <dbReference type="ARBA" id="ARBA00022691"/>
    </source>
</evidence>
<dbReference type="Pfam" id="PF13186">
    <property type="entry name" value="SPASM"/>
    <property type="match status" value="1"/>
</dbReference>
<gene>
    <name evidence="8" type="ORF">CO121_00885</name>
</gene>
<dbReference type="Pfam" id="PF04055">
    <property type="entry name" value="Radical_SAM"/>
    <property type="match status" value="1"/>
</dbReference>
<evidence type="ECO:0000256" key="2">
    <source>
        <dbReference type="ARBA" id="ARBA00022485"/>
    </source>
</evidence>
<dbReference type="Proteomes" id="UP000229156">
    <property type="component" value="Unassembled WGS sequence"/>
</dbReference>
<proteinExistence type="predicted"/>
<dbReference type="InterPro" id="IPR006638">
    <property type="entry name" value="Elp3/MiaA/NifB-like_rSAM"/>
</dbReference>
<organism evidence="8 9">
    <name type="scientific">bacterium (Candidatus Gribaldobacteria) CG_4_9_14_3_um_filter_36_15</name>
    <dbReference type="NCBI Taxonomy" id="2014269"/>
    <lineage>
        <taxon>Bacteria</taxon>
        <taxon>Candidatus Gribaldobacteria</taxon>
    </lineage>
</organism>
<dbReference type="NCBIfam" id="TIGR04085">
    <property type="entry name" value="rSAM_more_4Fe4S"/>
    <property type="match status" value="1"/>
</dbReference>
<dbReference type="InterPro" id="IPR013785">
    <property type="entry name" value="Aldolase_TIM"/>
</dbReference>
<dbReference type="EMBL" id="PFUT01000018">
    <property type="protein sequence ID" value="PJB09261.1"/>
    <property type="molecule type" value="Genomic_DNA"/>
</dbReference>
<protein>
    <recommendedName>
        <fullName evidence="7">Radical SAM core domain-containing protein</fullName>
    </recommendedName>
</protein>
<dbReference type="CDD" id="cd01335">
    <property type="entry name" value="Radical_SAM"/>
    <property type="match status" value="1"/>
</dbReference>